<organism evidence="1 2">
    <name type="scientific">Penicillium italicum</name>
    <name type="common">Blue mold</name>
    <dbReference type="NCBI Taxonomy" id="40296"/>
    <lineage>
        <taxon>Eukaryota</taxon>
        <taxon>Fungi</taxon>
        <taxon>Dikarya</taxon>
        <taxon>Ascomycota</taxon>
        <taxon>Pezizomycotina</taxon>
        <taxon>Eurotiomycetes</taxon>
        <taxon>Eurotiomycetidae</taxon>
        <taxon>Eurotiales</taxon>
        <taxon>Aspergillaceae</taxon>
        <taxon>Penicillium</taxon>
    </lineage>
</organism>
<sequence length="54" mass="6146">MTSNRLEHDKSYVLEETNTSHLTLCMRPEPLASHNLAVSIRPDFLFCPKADSTK</sequence>
<gene>
    <name evidence="1" type="ORF">PITC_065630</name>
</gene>
<dbReference type="HOGENOM" id="CLU_3051068_0_0_1"/>
<name>A0A0A2KT76_PENIT</name>
<reference evidence="1 2" key="1">
    <citation type="journal article" date="2015" name="Mol. Plant Microbe Interact.">
        <title>Genome, transcriptome, and functional analyses of Penicillium expansum provide new insights into secondary metabolism and pathogenicity.</title>
        <authorList>
            <person name="Ballester A.R."/>
            <person name="Marcet-Houben M."/>
            <person name="Levin E."/>
            <person name="Sela N."/>
            <person name="Selma-Lazaro C."/>
            <person name="Carmona L."/>
            <person name="Wisniewski M."/>
            <person name="Droby S."/>
            <person name="Gonzalez-Candelas L."/>
            <person name="Gabaldon T."/>
        </authorList>
    </citation>
    <scope>NUCLEOTIDE SEQUENCE [LARGE SCALE GENOMIC DNA]</scope>
    <source>
        <strain evidence="1 2">PHI-1</strain>
    </source>
</reference>
<accession>A0A0A2KT76</accession>
<keyword evidence="2" id="KW-1185">Reference proteome</keyword>
<proteinExistence type="predicted"/>
<dbReference type="EMBL" id="JQGA01000985">
    <property type="protein sequence ID" value="KGO70989.1"/>
    <property type="molecule type" value="Genomic_DNA"/>
</dbReference>
<protein>
    <submittedName>
        <fullName evidence="1">Uncharacterized protein</fullName>
    </submittedName>
</protein>
<dbReference type="Proteomes" id="UP000030104">
    <property type="component" value="Unassembled WGS sequence"/>
</dbReference>
<comment type="caution">
    <text evidence="1">The sequence shown here is derived from an EMBL/GenBank/DDBJ whole genome shotgun (WGS) entry which is preliminary data.</text>
</comment>
<evidence type="ECO:0000313" key="1">
    <source>
        <dbReference type="EMBL" id="KGO70989.1"/>
    </source>
</evidence>
<evidence type="ECO:0000313" key="2">
    <source>
        <dbReference type="Proteomes" id="UP000030104"/>
    </source>
</evidence>
<dbReference type="AlphaFoldDB" id="A0A0A2KT76"/>